<dbReference type="Proteomes" id="UP001451303">
    <property type="component" value="Unassembled WGS sequence"/>
</dbReference>
<dbReference type="EMBL" id="JAVLET010000013">
    <property type="protein sequence ID" value="KAL0466418.1"/>
    <property type="molecule type" value="Genomic_DNA"/>
</dbReference>
<evidence type="ECO:0000313" key="3">
    <source>
        <dbReference type="Proteomes" id="UP001451303"/>
    </source>
</evidence>
<evidence type="ECO:0000256" key="1">
    <source>
        <dbReference type="SAM" id="SignalP"/>
    </source>
</evidence>
<keyword evidence="1" id="KW-0732">Signal</keyword>
<accession>A0ABR3D141</accession>
<feature type="chain" id="PRO_5046184973" evidence="1">
    <location>
        <begin position="25"/>
        <end position="172"/>
    </location>
</feature>
<gene>
    <name evidence="2" type="ORF">QR685DRAFT_112030</name>
</gene>
<sequence length="172" mass="18657">MSSIKTSPITSILLLSTLYHFVSLTPSYLPPSFVCAPRALSEADMLMMKPVPATAPYPMATYDVIAFDLVGSSAHHDFAILAIRYANVSCAHWNCAEVPSILIPEIHPQFPPVAAHARGDILNASIIFSASATLDSPTRRTTLSSLGLDLIHVNGRLKADQIFLLLLHTFSQ</sequence>
<organism evidence="2 3">
    <name type="scientific">Neurospora intermedia</name>
    <dbReference type="NCBI Taxonomy" id="5142"/>
    <lineage>
        <taxon>Eukaryota</taxon>
        <taxon>Fungi</taxon>
        <taxon>Dikarya</taxon>
        <taxon>Ascomycota</taxon>
        <taxon>Pezizomycotina</taxon>
        <taxon>Sordariomycetes</taxon>
        <taxon>Sordariomycetidae</taxon>
        <taxon>Sordariales</taxon>
        <taxon>Sordariaceae</taxon>
        <taxon>Neurospora</taxon>
    </lineage>
</organism>
<evidence type="ECO:0000313" key="2">
    <source>
        <dbReference type="EMBL" id="KAL0466418.1"/>
    </source>
</evidence>
<proteinExistence type="predicted"/>
<feature type="signal peptide" evidence="1">
    <location>
        <begin position="1"/>
        <end position="24"/>
    </location>
</feature>
<comment type="caution">
    <text evidence="2">The sequence shown here is derived from an EMBL/GenBank/DDBJ whole genome shotgun (WGS) entry which is preliminary data.</text>
</comment>
<protein>
    <submittedName>
        <fullName evidence="2">Uncharacterized protein</fullName>
    </submittedName>
</protein>
<name>A0ABR3D141_NEUIN</name>
<reference evidence="2 3" key="1">
    <citation type="submission" date="2023-09" db="EMBL/GenBank/DDBJ databases">
        <title>Multi-omics analysis of a traditional fermented food reveals byproduct-associated fungal strains for waste-to-food upcycling.</title>
        <authorList>
            <consortium name="Lawrence Berkeley National Laboratory"/>
            <person name="Rekdal V.M."/>
            <person name="Villalobos-Escobedo J.M."/>
            <person name="Rodriguez-Valeron N."/>
            <person name="Garcia M.O."/>
            <person name="Vasquez D.P."/>
            <person name="Damayanti I."/>
            <person name="Sorensen P.M."/>
            <person name="Baidoo E.E."/>
            <person name="De Carvalho A.C."/>
            <person name="Riley R."/>
            <person name="Lipzen A."/>
            <person name="He G."/>
            <person name="Yan M."/>
            <person name="Haridas S."/>
            <person name="Daum C."/>
            <person name="Yoshinaga Y."/>
            <person name="Ng V."/>
            <person name="Grigoriev I.V."/>
            <person name="Munk R."/>
            <person name="Nuraida L."/>
            <person name="Wijaya C.H."/>
            <person name="Morales P.-C."/>
            <person name="Keasling J.D."/>
        </authorList>
    </citation>
    <scope>NUCLEOTIDE SEQUENCE [LARGE SCALE GENOMIC DNA]</scope>
    <source>
        <strain evidence="2 3">FGSC 2613</strain>
    </source>
</reference>
<keyword evidence="3" id="KW-1185">Reference proteome</keyword>